<organism evidence="1 2">
    <name type="scientific">Racocetra persica</name>
    <dbReference type="NCBI Taxonomy" id="160502"/>
    <lineage>
        <taxon>Eukaryota</taxon>
        <taxon>Fungi</taxon>
        <taxon>Fungi incertae sedis</taxon>
        <taxon>Mucoromycota</taxon>
        <taxon>Glomeromycotina</taxon>
        <taxon>Glomeromycetes</taxon>
        <taxon>Diversisporales</taxon>
        <taxon>Gigasporaceae</taxon>
        <taxon>Racocetra</taxon>
    </lineage>
</organism>
<evidence type="ECO:0000313" key="1">
    <source>
        <dbReference type="EMBL" id="CAG8573822.1"/>
    </source>
</evidence>
<name>A0ACA9M9D4_9GLOM</name>
<feature type="non-terminal residue" evidence="1">
    <location>
        <position position="1"/>
    </location>
</feature>
<comment type="caution">
    <text evidence="1">The sequence shown here is derived from an EMBL/GenBank/DDBJ whole genome shotgun (WGS) entry which is preliminary data.</text>
</comment>
<sequence length="146" mass="16777">NTFEKLITKRIKKNHSSDILRGNSFEISTMEKRQCVITKCAKAPGQPIRGVTGWFWNKAQENCTLPGYLKIDDAVCQLCYNKMVVWLSDSIKKHARLIDCIDSIQSLDSIEEPAQKLIRDDHYSIRVRGDIFFKCNKGYNGYLIST</sequence>
<dbReference type="EMBL" id="CAJVQC010006988">
    <property type="protein sequence ID" value="CAG8573822.1"/>
    <property type="molecule type" value="Genomic_DNA"/>
</dbReference>
<protein>
    <submittedName>
        <fullName evidence="1">10877_t:CDS:1</fullName>
    </submittedName>
</protein>
<reference evidence="1" key="1">
    <citation type="submission" date="2021-06" db="EMBL/GenBank/DDBJ databases">
        <authorList>
            <person name="Kallberg Y."/>
            <person name="Tangrot J."/>
            <person name="Rosling A."/>
        </authorList>
    </citation>
    <scope>NUCLEOTIDE SEQUENCE</scope>
    <source>
        <strain evidence="1">MA461A</strain>
    </source>
</reference>
<keyword evidence="2" id="KW-1185">Reference proteome</keyword>
<dbReference type="Proteomes" id="UP000789920">
    <property type="component" value="Unassembled WGS sequence"/>
</dbReference>
<accession>A0ACA9M9D4</accession>
<evidence type="ECO:0000313" key="2">
    <source>
        <dbReference type="Proteomes" id="UP000789920"/>
    </source>
</evidence>
<proteinExistence type="predicted"/>
<gene>
    <name evidence="1" type="ORF">RPERSI_LOCUS4861</name>
</gene>